<reference evidence="6" key="1">
    <citation type="submission" date="2019-03" db="EMBL/GenBank/DDBJ databases">
        <title>Aquabacterium pictum sp.nov., the first bacteriochlorophyll a-containing freshwater bacterium in the genus Aquabacterium of the class Betaproteobacteria.</title>
        <authorList>
            <person name="Hirose S."/>
            <person name="Tank M."/>
            <person name="Hara E."/>
            <person name="Tamaki H."/>
            <person name="Takaichi S."/>
            <person name="Haruta S."/>
            <person name="Hanada S."/>
        </authorList>
    </citation>
    <scope>NUCLEOTIDE SEQUENCE [LARGE SCALE GENOMIC DNA]</scope>
    <source>
        <strain evidence="6">W35</strain>
    </source>
</reference>
<feature type="domain" description="HD-GYP" evidence="4">
    <location>
        <begin position="142"/>
        <end position="347"/>
    </location>
</feature>
<dbReference type="Gene3D" id="3.40.50.2300">
    <property type="match status" value="1"/>
</dbReference>
<evidence type="ECO:0000259" key="3">
    <source>
        <dbReference type="PROSITE" id="PS50110"/>
    </source>
</evidence>
<evidence type="ECO:0000259" key="4">
    <source>
        <dbReference type="PROSITE" id="PS51832"/>
    </source>
</evidence>
<dbReference type="GO" id="GO:0008081">
    <property type="term" value="F:phosphoric diester hydrolase activity"/>
    <property type="evidence" value="ECO:0007669"/>
    <property type="project" value="UniProtKB-ARBA"/>
</dbReference>
<proteinExistence type="predicted"/>
<dbReference type="PANTHER" id="PTHR45228:SF5">
    <property type="entry name" value="CYCLIC DI-GMP PHOSPHODIESTERASE VC_1348-RELATED"/>
    <property type="match status" value="1"/>
</dbReference>
<dbReference type="RefSeq" id="WP_265575316.1">
    <property type="nucleotide sequence ID" value="NZ_BJCL01000001.1"/>
</dbReference>
<evidence type="ECO:0000256" key="1">
    <source>
        <dbReference type="PROSITE-ProRule" id="PRU00169"/>
    </source>
</evidence>
<dbReference type="SUPFAM" id="SSF52172">
    <property type="entry name" value="CheY-like"/>
    <property type="match status" value="1"/>
</dbReference>
<sequence length="347" mass="38410">MIVDDNPENLSVVGELLLPRHAVRVANSGARALQLARMAPRPDLILLDVMMPGMDGFDVLRALRDNPETADIPVVLLTALDSAEDEERGLVLGAADYLTKPVRPAVLLARVARLLAQRSDSRRQHADMQQLAADLQQQQAELLAARDDTLQALLQMQDVRDPDAARHRLRSQAYLRSLCKVLRRNPRFAGLMDEREVQLVLRAAPLHDIGLLAVPDRVLDKPGPLDASERQLVQRHAQLGADVLARLAPAPWLPWARAIAHGHHERWDGAGYPGGLAGDAIPWPVRLMAVVDTYDALTVRRPHRQALPHADARAVVASERERQFDPDVVDAFLEVCDDWPAIGLRHG</sequence>
<evidence type="ECO:0000313" key="5">
    <source>
        <dbReference type="EMBL" id="GCL61220.1"/>
    </source>
</evidence>
<keyword evidence="2" id="KW-0175">Coiled coil</keyword>
<dbReference type="InterPro" id="IPR037522">
    <property type="entry name" value="HD_GYP_dom"/>
</dbReference>
<gene>
    <name evidence="5" type="ORF">AQPW35_03010</name>
</gene>
<accession>A0A480AKG4</accession>
<dbReference type="InterPro" id="IPR052020">
    <property type="entry name" value="Cyclic_di-GMP/3'3'-cGAMP_PDE"/>
</dbReference>
<dbReference type="EMBL" id="BJCL01000001">
    <property type="protein sequence ID" value="GCL61220.1"/>
    <property type="molecule type" value="Genomic_DNA"/>
</dbReference>
<keyword evidence="6" id="KW-1185">Reference proteome</keyword>
<feature type="coiled-coil region" evidence="2">
    <location>
        <begin position="118"/>
        <end position="148"/>
    </location>
</feature>
<dbReference type="SUPFAM" id="SSF109604">
    <property type="entry name" value="HD-domain/PDEase-like"/>
    <property type="match status" value="1"/>
</dbReference>
<dbReference type="InterPro" id="IPR011006">
    <property type="entry name" value="CheY-like_superfamily"/>
</dbReference>
<dbReference type="AlphaFoldDB" id="A0A480AKG4"/>
<evidence type="ECO:0000313" key="6">
    <source>
        <dbReference type="Proteomes" id="UP000301751"/>
    </source>
</evidence>
<feature type="modified residue" description="4-aspartylphosphate" evidence="1">
    <location>
        <position position="48"/>
    </location>
</feature>
<dbReference type="Proteomes" id="UP000301751">
    <property type="component" value="Unassembled WGS sequence"/>
</dbReference>
<protein>
    <submittedName>
        <fullName evidence="5">Two-component system response regulator</fullName>
    </submittedName>
</protein>
<dbReference type="PROSITE" id="PS51832">
    <property type="entry name" value="HD_GYP"/>
    <property type="match status" value="1"/>
</dbReference>
<evidence type="ECO:0000256" key="2">
    <source>
        <dbReference type="SAM" id="Coils"/>
    </source>
</evidence>
<dbReference type="Gene3D" id="1.10.3210.10">
    <property type="entry name" value="Hypothetical protein af1432"/>
    <property type="match status" value="1"/>
</dbReference>
<dbReference type="InterPro" id="IPR001789">
    <property type="entry name" value="Sig_transdc_resp-reg_receiver"/>
</dbReference>
<dbReference type="PANTHER" id="PTHR45228">
    <property type="entry name" value="CYCLIC DI-GMP PHOSPHODIESTERASE TM_0186-RELATED"/>
    <property type="match status" value="1"/>
</dbReference>
<dbReference type="SMART" id="SM00448">
    <property type="entry name" value="REC"/>
    <property type="match status" value="1"/>
</dbReference>
<name>A0A480AKG4_9BURK</name>
<dbReference type="CDD" id="cd00077">
    <property type="entry name" value="HDc"/>
    <property type="match status" value="1"/>
</dbReference>
<dbReference type="InterPro" id="IPR003607">
    <property type="entry name" value="HD/PDEase_dom"/>
</dbReference>
<organism evidence="5 6">
    <name type="scientific">Pseudaquabacterium pictum</name>
    <dbReference type="NCBI Taxonomy" id="2315236"/>
    <lineage>
        <taxon>Bacteria</taxon>
        <taxon>Pseudomonadati</taxon>
        <taxon>Pseudomonadota</taxon>
        <taxon>Betaproteobacteria</taxon>
        <taxon>Burkholderiales</taxon>
        <taxon>Sphaerotilaceae</taxon>
        <taxon>Pseudaquabacterium</taxon>
    </lineage>
</organism>
<dbReference type="GO" id="GO:0000160">
    <property type="term" value="P:phosphorelay signal transduction system"/>
    <property type="evidence" value="ECO:0007669"/>
    <property type="project" value="InterPro"/>
</dbReference>
<keyword evidence="1" id="KW-0597">Phosphoprotein</keyword>
<comment type="caution">
    <text evidence="5">The sequence shown here is derived from an EMBL/GenBank/DDBJ whole genome shotgun (WGS) entry which is preliminary data.</text>
</comment>
<dbReference type="PROSITE" id="PS50110">
    <property type="entry name" value="RESPONSE_REGULATORY"/>
    <property type="match status" value="1"/>
</dbReference>
<dbReference type="Pfam" id="PF00072">
    <property type="entry name" value="Response_reg"/>
    <property type="match status" value="1"/>
</dbReference>
<feature type="domain" description="Response regulatory" evidence="3">
    <location>
        <begin position="1"/>
        <end position="115"/>
    </location>
</feature>
<dbReference type="Pfam" id="PF13487">
    <property type="entry name" value="HD_5"/>
    <property type="match status" value="1"/>
</dbReference>